<reference evidence="8 9" key="1">
    <citation type="submission" date="2019-03" db="EMBL/GenBank/DDBJ databases">
        <title>Genomic Encyclopedia of Type Strains, Phase IV (KMG-IV): sequencing the most valuable type-strain genomes for metagenomic binning, comparative biology and taxonomic classification.</title>
        <authorList>
            <person name="Goeker M."/>
        </authorList>
    </citation>
    <scope>NUCLEOTIDE SEQUENCE [LARGE SCALE GENOMIC DNA]</scope>
    <source>
        <strain evidence="8 9">DSM 45934</strain>
    </source>
</reference>
<comment type="caution">
    <text evidence="8">The sequence shown here is derived from an EMBL/GenBank/DDBJ whole genome shotgun (WGS) entry which is preliminary data.</text>
</comment>
<dbReference type="InterPro" id="IPR017937">
    <property type="entry name" value="Thioredoxin_CS"/>
</dbReference>
<feature type="signal peptide" evidence="6">
    <location>
        <begin position="1"/>
        <end position="21"/>
    </location>
</feature>
<dbReference type="GO" id="GO:0017004">
    <property type="term" value="P:cytochrome complex assembly"/>
    <property type="evidence" value="ECO:0007669"/>
    <property type="project" value="UniProtKB-KW"/>
</dbReference>
<evidence type="ECO:0000259" key="7">
    <source>
        <dbReference type="PROSITE" id="PS51352"/>
    </source>
</evidence>
<keyword evidence="9" id="KW-1185">Reference proteome</keyword>
<dbReference type="PROSITE" id="PS51352">
    <property type="entry name" value="THIOREDOXIN_2"/>
    <property type="match status" value="1"/>
</dbReference>
<proteinExistence type="predicted"/>
<dbReference type="InterPro" id="IPR036249">
    <property type="entry name" value="Thioredoxin-like_sf"/>
</dbReference>
<evidence type="ECO:0000313" key="8">
    <source>
        <dbReference type="EMBL" id="TCO64303.1"/>
    </source>
</evidence>
<keyword evidence="5" id="KW-0676">Redox-active center</keyword>
<keyword evidence="8" id="KW-0413">Isomerase</keyword>
<evidence type="ECO:0000256" key="6">
    <source>
        <dbReference type="SAM" id="SignalP"/>
    </source>
</evidence>
<sequence length="185" mass="19281">MSTKVRWALVALVLVVASAVAFWPREDAAPQAAPTPVKTGLPSCARAGAGPSSVQGLTATCLADGAPFDVRKAFAGPVLVNVWATWCAPCQDELPVLSRYAAEPGATPVVELAVDSDQSTAIAMLTDLKVNLPSLLDRDGSVRRALKVPDTLPASYLVDSQGNVRFVSQPRVFKSVADVAAAVGR</sequence>
<dbReference type="SUPFAM" id="SSF52833">
    <property type="entry name" value="Thioredoxin-like"/>
    <property type="match status" value="1"/>
</dbReference>
<dbReference type="OrthoDB" id="9796554at2"/>
<keyword evidence="4" id="KW-1015">Disulfide bond</keyword>
<dbReference type="AlphaFoldDB" id="A0A4R2JV65"/>
<feature type="chain" id="PRO_5039203680" evidence="6">
    <location>
        <begin position="22"/>
        <end position="185"/>
    </location>
</feature>
<evidence type="ECO:0000256" key="5">
    <source>
        <dbReference type="ARBA" id="ARBA00023284"/>
    </source>
</evidence>
<feature type="domain" description="Thioredoxin" evidence="7">
    <location>
        <begin position="45"/>
        <end position="185"/>
    </location>
</feature>
<evidence type="ECO:0000256" key="3">
    <source>
        <dbReference type="ARBA" id="ARBA00022968"/>
    </source>
</evidence>
<dbReference type="InterPro" id="IPR013766">
    <property type="entry name" value="Thioredoxin_domain"/>
</dbReference>
<keyword evidence="6" id="KW-0732">Signal</keyword>
<dbReference type="PANTHER" id="PTHR42852">
    <property type="entry name" value="THIOL:DISULFIDE INTERCHANGE PROTEIN DSBE"/>
    <property type="match status" value="1"/>
</dbReference>
<keyword evidence="3" id="KW-0812">Transmembrane</keyword>
<dbReference type="GO" id="GO:0016853">
    <property type="term" value="F:isomerase activity"/>
    <property type="evidence" value="ECO:0007669"/>
    <property type="project" value="UniProtKB-KW"/>
</dbReference>
<dbReference type="RefSeq" id="WP_132109982.1">
    <property type="nucleotide sequence ID" value="NZ_SLWS01000001.1"/>
</dbReference>
<name>A0A4R2JV65_9PSEU</name>
<dbReference type="PROSITE" id="PS00194">
    <property type="entry name" value="THIOREDOXIN_1"/>
    <property type="match status" value="1"/>
</dbReference>
<evidence type="ECO:0000256" key="2">
    <source>
        <dbReference type="ARBA" id="ARBA00022748"/>
    </source>
</evidence>
<dbReference type="Proteomes" id="UP000295680">
    <property type="component" value="Unassembled WGS sequence"/>
</dbReference>
<accession>A0A4R2JV65</accession>
<gene>
    <name evidence="8" type="ORF">EV192_10169</name>
</gene>
<protein>
    <submittedName>
        <fullName evidence="8">Thiol-disulfide isomerase/thioredoxin</fullName>
    </submittedName>
</protein>
<evidence type="ECO:0000313" key="9">
    <source>
        <dbReference type="Proteomes" id="UP000295680"/>
    </source>
</evidence>
<dbReference type="InterPro" id="IPR000866">
    <property type="entry name" value="AhpC/TSA"/>
</dbReference>
<evidence type="ECO:0000256" key="4">
    <source>
        <dbReference type="ARBA" id="ARBA00023157"/>
    </source>
</evidence>
<evidence type="ECO:0000256" key="1">
    <source>
        <dbReference type="ARBA" id="ARBA00004196"/>
    </source>
</evidence>
<dbReference type="EMBL" id="SLWS01000001">
    <property type="protein sequence ID" value="TCO64303.1"/>
    <property type="molecule type" value="Genomic_DNA"/>
</dbReference>
<dbReference type="GO" id="GO:0016209">
    <property type="term" value="F:antioxidant activity"/>
    <property type="evidence" value="ECO:0007669"/>
    <property type="project" value="InterPro"/>
</dbReference>
<keyword evidence="2" id="KW-0201">Cytochrome c-type biogenesis</keyword>
<dbReference type="GO" id="GO:0016491">
    <property type="term" value="F:oxidoreductase activity"/>
    <property type="evidence" value="ECO:0007669"/>
    <property type="project" value="InterPro"/>
</dbReference>
<dbReference type="GO" id="GO:0030313">
    <property type="term" value="C:cell envelope"/>
    <property type="evidence" value="ECO:0007669"/>
    <property type="project" value="UniProtKB-SubCell"/>
</dbReference>
<organism evidence="8 9">
    <name type="scientific">Actinocrispum wychmicini</name>
    <dbReference type="NCBI Taxonomy" id="1213861"/>
    <lineage>
        <taxon>Bacteria</taxon>
        <taxon>Bacillati</taxon>
        <taxon>Actinomycetota</taxon>
        <taxon>Actinomycetes</taxon>
        <taxon>Pseudonocardiales</taxon>
        <taxon>Pseudonocardiaceae</taxon>
        <taxon>Actinocrispum</taxon>
    </lineage>
</organism>
<comment type="subcellular location">
    <subcellularLocation>
        <location evidence="1">Cell envelope</location>
    </subcellularLocation>
</comment>
<dbReference type="Gene3D" id="3.40.30.10">
    <property type="entry name" value="Glutaredoxin"/>
    <property type="match status" value="1"/>
</dbReference>
<dbReference type="PANTHER" id="PTHR42852:SF6">
    <property type="entry name" value="THIOL:DISULFIDE INTERCHANGE PROTEIN DSBE"/>
    <property type="match status" value="1"/>
</dbReference>
<dbReference type="InterPro" id="IPR050553">
    <property type="entry name" value="Thioredoxin_ResA/DsbE_sf"/>
</dbReference>
<keyword evidence="3" id="KW-0735">Signal-anchor</keyword>
<dbReference type="CDD" id="cd02966">
    <property type="entry name" value="TlpA_like_family"/>
    <property type="match status" value="1"/>
</dbReference>
<dbReference type="Pfam" id="PF00578">
    <property type="entry name" value="AhpC-TSA"/>
    <property type="match status" value="1"/>
</dbReference>